<accession>A0A2C9VKD6</accession>
<dbReference type="OMA" id="GWVKVLH"/>
<dbReference type="PANTHER" id="PTHR31718">
    <property type="entry name" value="PLAT DOMAIN-CONTAINING PROTEIN"/>
    <property type="match status" value="1"/>
</dbReference>
<dbReference type="SUPFAM" id="SSF49723">
    <property type="entry name" value="Lipase/lipooxygenase domain (PLAT/LH2 domain)"/>
    <property type="match status" value="1"/>
</dbReference>
<comment type="caution">
    <text evidence="2">The sequence shown here is derived from an EMBL/GenBank/DDBJ whole genome shotgun (WGS) entry which is preliminary data.</text>
</comment>
<dbReference type="STRING" id="3983.A0A2C9VKD6"/>
<dbReference type="EMBL" id="CM004393">
    <property type="protein sequence ID" value="OAY45960.1"/>
    <property type="molecule type" value="Genomic_DNA"/>
</dbReference>
<evidence type="ECO:0000313" key="2">
    <source>
        <dbReference type="EMBL" id="OAY45960.1"/>
    </source>
</evidence>
<reference evidence="3" key="1">
    <citation type="journal article" date="2016" name="Nat. Biotechnol.">
        <title>Sequencing wild and cultivated cassava and related species reveals extensive interspecific hybridization and genetic diversity.</title>
        <authorList>
            <person name="Bredeson J.V."/>
            <person name="Lyons J.B."/>
            <person name="Prochnik S.E."/>
            <person name="Wu G.A."/>
            <person name="Ha C.M."/>
            <person name="Edsinger-Gonzales E."/>
            <person name="Grimwood J."/>
            <person name="Schmutz J."/>
            <person name="Rabbi I.Y."/>
            <person name="Egesi C."/>
            <person name="Nauluvula P."/>
            <person name="Lebot V."/>
            <person name="Ndunguru J."/>
            <person name="Mkamilo G."/>
            <person name="Bart R.S."/>
            <person name="Setter T.L."/>
            <person name="Gleadow R.M."/>
            <person name="Kulakow P."/>
            <person name="Ferguson M.E."/>
            <person name="Rounsley S."/>
            <person name="Rokhsar D.S."/>
        </authorList>
    </citation>
    <scope>NUCLEOTIDE SEQUENCE [LARGE SCALE GENOMIC DNA]</scope>
    <source>
        <strain evidence="3">cv. AM560-2</strain>
    </source>
</reference>
<gene>
    <name evidence="2" type="ORF">MANES_07G106000v8</name>
</gene>
<protein>
    <recommendedName>
        <fullName evidence="4">PLAT domain-containing protein</fullName>
    </recommendedName>
</protein>
<evidence type="ECO:0000256" key="1">
    <source>
        <dbReference type="SAM" id="SignalP"/>
    </source>
</evidence>
<name>A0A2C9VKD6_MANES</name>
<feature type="signal peptide" evidence="1">
    <location>
        <begin position="1"/>
        <end position="23"/>
    </location>
</feature>
<keyword evidence="1" id="KW-0732">Signal</keyword>
<sequence length="187" mass="20685">MKRTSFVLLVISILTTTIPSHVATENLPISANLQESQKNCSYSIEIETTCAASADTKGHVSVRFSDSSGNLIIVKPLKNPKLLYAPKGFRKHGTGSYGGFGRCSVDMFEASGPCMQGVCSLYFKKVGSDDWRPGWVKVLHKVGDGHLVPVSYVFYFRIFVPGNVWYGFDYCHSKERFMPHVASFGSD</sequence>
<organism evidence="2 3">
    <name type="scientific">Manihot esculenta</name>
    <name type="common">Cassava</name>
    <name type="synonym">Jatropha manihot</name>
    <dbReference type="NCBI Taxonomy" id="3983"/>
    <lineage>
        <taxon>Eukaryota</taxon>
        <taxon>Viridiplantae</taxon>
        <taxon>Streptophyta</taxon>
        <taxon>Embryophyta</taxon>
        <taxon>Tracheophyta</taxon>
        <taxon>Spermatophyta</taxon>
        <taxon>Magnoliopsida</taxon>
        <taxon>eudicotyledons</taxon>
        <taxon>Gunneridae</taxon>
        <taxon>Pentapetalae</taxon>
        <taxon>rosids</taxon>
        <taxon>fabids</taxon>
        <taxon>Malpighiales</taxon>
        <taxon>Euphorbiaceae</taxon>
        <taxon>Crotonoideae</taxon>
        <taxon>Manihoteae</taxon>
        <taxon>Manihot</taxon>
    </lineage>
</organism>
<dbReference type="AlphaFoldDB" id="A0A2C9VKD6"/>
<proteinExistence type="predicted"/>
<evidence type="ECO:0008006" key="4">
    <source>
        <dbReference type="Google" id="ProtNLM"/>
    </source>
</evidence>
<dbReference type="InterPro" id="IPR010417">
    <property type="entry name" value="Embryo-specific_ATS3"/>
</dbReference>
<feature type="chain" id="PRO_5012994039" description="PLAT domain-containing protein" evidence="1">
    <location>
        <begin position="24"/>
        <end position="187"/>
    </location>
</feature>
<dbReference type="InterPro" id="IPR036392">
    <property type="entry name" value="PLAT/LH2_dom_sf"/>
</dbReference>
<keyword evidence="3" id="KW-1185">Reference proteome</keyword>
<dbReference type="Pfam" id="PF06232">
    <property type="entry name" value="ATS3"/>
    <property type="match status" value="1"/>
</dbReference>
<dbReference type="PANTHER" id="PTHR31718:SF69">
    <property type="entry name" value="PLAT DOMAIN-CONTAINING PROTEIN"/>
    <property type="match status" value="1"/>
</dbReference>
<evidence type="ECO:0000313" key="3">
    <source>
        <dbReference type="Proteomes" id="UP000091857"/>
    </source>
</evidence>
<dbReference type="Proteomes" id="UP000091857">
    <property type="component" value="Chromosome 7"/>
</dbReference>
<dbReference type="Gramene" id="Manes.07G106000.1.v8.1">
    <property type="protein sequence ID" value="Manes.07G106000.1.v8.1.CDS.1"/>
    <property type="gene ID" value="Manes.07G106000.v8.1"/>
</dbReference>
<dbReference type="OrthoDB" id="1920702at2759"/>